<dbReference type="GO" id="GO:0005829">
    <property type="term" value="C:cytosol"/>
    <property type="evidence" value="ECO:0007669"/>
    <property type="project" value="TreeGrafter"/>
</dbReference>
<feature type="domain" description="Peptidase S9 prolyl oligopeptidase catalytic" evidence="5">
    <location>
        <begin position="496"/>
        <end position="700"/>
    </location>
</feature>
<proteinExistence type="predicted"/>
<dbReference type="AlphaFoldDB" id="A0A1H7Y479"/>
<protein>
    <submittedName>
        <fullName evidence="7">Prolyl oligopeptidase</fullName>
    </submittedName>
</protein>
<evidence type="ECO:0000256" key="2">
    <source>
        <dbReference type="ARBA" id="ARBA00022801"/>
    </source>
</evidence>
<dbReference type="InterPro" id="IPR002470">
    <property type="entry name" value="Peptidase_S9A"/>
</dbReference>
<dbReference type="Pfam" id="PF00326">
    <property type="entry name" value="Peptidase_S9"/>
    <property type="match status" value="1"/>
</dbReference>
<dbReference type="PANTHER" id="PTHR42881:SF13">
    <property type="entry name" value="PROLYL ENDOPEPTIDASE"/>
    <property type="match status" value="1"/>
</dbReference>
<dbReference type="Proteomes" id="UP000182719">
    <property type="component" value="Unassembled WGS sequence"/>
</dbReference>
<organism evidence="7 8">
    <name type="scientific">Stigmatella aurantiaca</name>
    <dbReference type="NCBI Taxonomy" id="41"/>
    <lineage>
        <taxon>Bacteria</taxon>
        <taxon>Pseudomonadati</taxon>
        <taxon>Myxococcota</taxon>
        <taxon>Myxococcia</taxon>
        <taxon>Myxococcales</taxon>
        <taxon>Cystobacterineae</taxon>
        <taxon>Archangiaceae</taxon>
        <taxon>Stigmatella</taxon>
    </lineage>
</organism>
<name>A0A1H7Y479_STIAU</name>
<sequence>MRHSILSAALAAWLGAGPVAVAAGEDPYLWLEDVEGPRALDQVRQWNAATAAILEKAPDFETYRTRGAALLNDQARIASPDAVQNDRVANFWQDADHVRGLWRVAGLDGFIAGKPEWRTLIDLDALAKREGKNWVWKGALCLRPAYERCLIALSEGGKDAHLWREFDTVSGQFVPQGFETPVAKNNVSWLDRDTLLIRSDYGPGTLTQAGYGRQVRRWKRGTPLSEAPAVFEGEPTDVSVWSMTDIEEGNTYPLIQRDLSSWTSQFHHLAPDGKRVRSPLPDHAEVEGVLDGRVIARLFGPWKQGGKTYKEGSLVAYAIAPLLEGKTPGIETVYQPSAREAVEEVGLGKQVLYVKLLDNVAGKLVTVTRSAQGRWTPKPVPLAPRSVIQLISVGGPSDTAFVSVEGLTAPESLFAITPGAQPVQVAALPARFDASQMEVSQRFAKSKDGTRVPYFLVRPKGVKGPVPTLMHAYGGFRVATHPTYLSKNPLRLGPLAQFWVEEGNAFVLANIRGGGEFGPKWHEGALKAHRQRAYDDFHAIAEDLLQAGIAKKGALGISGRSNGGLLVGVAYTQRPELYSAVLMGVPLADMKRYSHLLAGASWMGEYGDPDKPEEWAFLSKYSPYQNLKKGAPYPKVMFYTSTKDDRVHPAHARKMAARMAEFGYPFYYYENIDGGHAGSANHNEEAYRAALMLVYLNRELRGIGAPAAP</sequence>
<dbReference type="Pfam" id="PF02897">
    <property type="entry name" value="Peptidase_S9_N"/>
    <property type="match status" value="1"/>
</dbReference>
<keyword evidence="8" id="KW-1185">Reference proteome</keyword>
<evidence type="ECO:0000313" key="7">
    <source>
        <dbReference type="EMBL" id="SEM40138.1"/>
    </source>
</evidence>
<dbReference type="EMBL" id="FOAP01000016">
    <property type="protein sequence ID" value="SEM40138.1"/>
    <property type="molecule type" value="Genomic_DNA"/>
</dbReference>
<dbReference type="PRINTS" id="PR00862">
    <property type="entry name" value="PROLIGOPTASE"/>
</dbReference>
<keyword evidence="3" id="KW-0720">Serine protease</keyword>
<dbReference type="GO" id="GO:0006508">
    <property type="term" value="P:proteolysis"/>
    <property type="evidence" value="ECO:0007669"/>
    <property type="project" value="UniProtKB-KW"/>
</dbReference>
<dbReference type="SUPFAM" id="SSF53474">
    <property type="entry name" value="alpha/beta-Hydrolases"/>
    <property type="match status" value="1"/>
</dbReference>
<feature type="chain" id="PRO_5010303910" evidence="4">
    <location>
        <begin position="23"/>
        <end position="709"/>
    </location>
</feature>
<dbReference type="PANTHER" id="PTHR42881">
    <property type="entry name" value="PROLYL ENDOPEPTIDASE"/>
    <property type="match status" value="1"/>
</dbReference>
<accession>A0A1H7Y479</accession>
<keyword evidence="2" id="KW-0378">Hydrolase</keyword>
<dbReference type="SUPFAM" id="SSF50993">
    <property type="entry name" value="Peptidase/esterase 'gauge' domain"/>
    <property type="match status" value="1"/>
</dbReference>
<feature type="domain" description="Peptidase S9A N-terminal" evidence="6">
    <location>
        <begin position="25"/>
        <end position="416"/>
    </location>
</feature>
<dbReference type="InterPro" id="IPR001375">
    <property type="entry name" value="Peptidase_S9_cat"/>
</dbReference>
<evidence type="ECO:0000259" key="5">
    <source>
        <dbReference type="Pfam" id="PF00326"/>
    </source>
</evidence>
<dbReference type="OrthoDB" id="9801421at2"/>
<dbReference type="GO" id="GO:0070012">
    <property type="term" value="F:oligopeptidase activity"/>
    <property type="evidence" value="ECO:0007669"/>
    <property type="project" value="TreeGrafter"/>
</dbReference>
<dbReference type="InterPro" id="IPR051167">
    <property type="entry name" value="Prolyl_oligopep/macrocyclase"/>
</dbReference>
<evidence type="ECO:0000256" key="3">
    <source>
        <dbReference type="ARBA" id="ARBA00022825"/>
    </source>
</evidence>
<evidence type="ECO:0000256" key="1">
    <source>
        <dbReference type="ARBA" id="ARBA00022670"/>
    </source>
</evidence>
<dbReference type="InterPro" id="IPR023302">
    <property type="entry name" value="Pept_S9A_N"/>
</dbReference>
<dbReference type="RefSeq" id="WP_075009237.1">
    <property type="nucleotide sequence ID" value="NZ_FOAP01000016.1"/>
</dbReference>
<dbReference type="InterPro" id="IPR029058">
    <property type="entry name" value="AB_hydrolase_fold"/>
</dbReference>
<keyword evidence="4" id="KW-0732">Signal</keyword>
<dbReference type="Gene3D" id="2.130.10.120">
    <property type="entry name" value="Prolyl oligopeptidase, N-terminal domain"/>
    <property type="match status" value="1"/>
</dbReference>
<evidence type="ECO:0000259" key="6">
    <source>
        <dbReference type="Pfam" id="PF02897"/>
    </source>
</evidence>
<feature type="signal peptide" evidence="4">
    <location>
        <begin position="1"/>
        <end position="22"/>
    </location>
</feature>
<keyword evidence="1" id="KW-0645">Protease</keyword>
<dbReference type="GO" id="GO:0004252">
    <property type="term" value="F:serine-type endopeptidase activity"/>
    <property type="evidence" value="ECO:0007669"/>
    <property type="project" value="InterPro"/>
</dbReference>
<reference evidence="8" key="1">
    <citation type="submission" date="2016-10" db="EMBL/GenBank/DDBJ databases">
        <authorList>
            <person name="Varghese N."/>
            <person name="Submissions S."/>
        </authorList>
    </citation>
    <scope>NUCLEOTIDE SEQUENCE [LARGE SCALE GENOMIC DNA]</scope>
    <source>
        <strain evidence="8">DSM 17044</strain>
    </source>
</reference>
<gene>
    <name evidence="7" type="ORF">SAMN05444354_11651</name>
</gene>
<dbReference type="Gene3D" id="3.40.50.1820">
    <property type="entry name" value="alpha/beta hydrolase"/>
    <property type="match status" value="1"/>
</dbReference>
<evidence type="ECO:0000313" key="8">
    <source>
        <dbReference type="Proteomes" id="UP000182719"/>
    </source>
</evidence>
<evidence type="ECO:0000256" key="4">
    <source>
        <dbReference type="SAM" id="SignalP"/>
    </source>
</evidence>